<dbReference type="InterPro" id="IPR036188">
    <property type="entry name" value="FAD/NAD-bd_sf"/>
</dbReference>
<dbReference type="GeneID" id="301125578"/>
<organism evidence="5 6">
    <name type="scientific">Aeribacillus pallidus</name>
    <dbReference type="NCBI Taxonomy" id="33936"/>
    <lineage>
        <taxon>Bacteria</taxon>
        <taxon>Bacillati</taxon>
        <taxon>Bacillota</taxon>
        <taxon>Bacilli</taxon>
        <taxon>Bacillales</taxon>
        <taxon>Bacillaceae</taxon>
        <taxon>Aeribacillus</taxon>
    </lineage>
</organism>
<dbReference type="Proteomes" id="UP000076476">
    <property type="component" value="Unassembled WGS sequence"/>
</dbReference>
<keyword evidence="4" id="KW-0560">Oxidoreductase</keyword>
<dbReference type="InterPro" id="IPR045170">
    <property type="entry name" value="MTOX"/>
</dbReference>
<dbReference type="InterPro" id="IPR006076">
    <property type="entry name" value="FAD-dep_OxRdtase"/>
</dbReference>
<dbReference type="SUPFAM" id="SSF51905">
    <property type="entry name" value="FAD/NAD(P)-binding domain"/>
    <property type="match status" value="1"/>
</dbReference>
<evidence type="ECO:0000313" key="5">
    <source>
        <dbReference type="EMBL" id="KZN94985.1"/>
    </source>
</evidence>
<proteinExistence type="predicted"/>
<evidence type="ECO:0000313" key="6">
    <source>
        <dbReference type="Proteomes" id="UP000076476"/>
    </source>
</evidence>
<keyword evidence="3" id="KW-0274">FAD</keyword>
<dbReference type="NCBIfam" id="NF008425">
    <property type="entry name" value="PRK11259.1"/>
    <property type="match status" value="1"/>
</dbReference>
<dbReference type="STRING" id="33936.AZI98_17035"/>
<comment type="cofactor">
    <cofactor evidence="1">
        <name>FAD</name>
        <dbReference type="ChEBI" id="CHEBI:57692"/>
    </cofactor>
</comment>
<dbReference type="GO" id="GO:0008115">
    <property type="term" value="F:sarcosine oxidase activity"/>
    <property type="evidence" value="ECO:0007669"/>
    <property type="project" value="TreeGrafter"/>
</dbReference>
<name>A0A163YHV5_9BACI</name>
<keyword evidence="6" id="KW-1185">Reference proteome</keyword>
<keyword evidence="2" id="KW-0285">Flavoprotein</keyword>
<dbReference type="PANTHER" id="PTHR10961:SF7">
    <property type="entry name" value="FAD DEPENDENT OXIDOREDUCTASE DOMAIN-CONTAINING PROTEIN"/>
    <property type="match status" value="1"/>
</dbReference>
<dbReference type="Gene3D" id="3.50.50.60">
    <property type="entry name" value="FAD/NAD(P)-binding domain"/>
    <property type="match status" value="1"/>
</dbReference>
<accession>A0A163YHV5</accession>
<evidence type="ECO:0000256" key="1">
    <source>
        <dbReference type="ARBA" id="ARBA00001974"/>
    </source>
</evidence>
<dbReference type="GO" id="GO:0050660">
    <property type="term" value="F:flavin adenine dinucleotide binding"/>
    <property type="evidence" value="ECO:0007669"/>
    <property type="project" value="InterPro"/>
</dbReference>
<evidence type="ECO:0000256" key="3">
    <source>
        <dbReference type="ARBA" id="ARBA00022827"/>
    </source>
</evidence>
<dbReference type="Gene3D" id="3.30.9.10">
    <property type="entry name" value="D-Amino Acid Oxidase, subunit A, domain 2"/>
    <property type="match status" value="1"/>
</dbReference>
<reference evidence="5 6" key="1">
    <citation type="submission" date="2016-04" db="EMBL/GenBank/DDBJ databases">
        <title>Draft genome sequence of Aeribacillus pallidus 8m3 from petroleum reservoir.</title>
        <authorList>
            <person name="Poltaraus A.B."/>
            <person name="Nazina T.N."/>
            <person name="Tourova T.P."/>
            <person name="Malakho S.M."/>
            <person name="Korshunova A.V."/>
            <person name="Sokolova D.S."/>
        </authorList>
    </citation>
    <scope>NUCLEOTIDE SEQUENCE [LARGE SCALE GENOMIC DNA]</scope>
    <source>
        <strain evidence="5 6">8m3</strain>
    </source>
</reference>
<comment type="caution">
    <text evidence="5">The sequence shown here is derived from an EMBL/GenBank/DDBJ whole genome shotgun (WGS) entry which is preliminary data.</text>
</comment>
<dbReference type="SUPFAM" id="SSF54373">
    <property type="entry name" value="FAD-linked reductases, C-terminal domain"/>
    <property type="match status" value="1"/>
</dbReference>
<accession>A0A165WHL8</accession>
<dbReference type="PANTHER" id="PTHR10961">
    <property type="entry name" value="PEROXISOMAL SARCOSINE OXIDASE"/>
    <property type="match status" value="1"/>
</dbReference>
<dbReference type="Pfam" id="PF01266">
    <property type="entry name" value="DAO"/>
    <property type="match status" value="1"/>
</dbReference>
<gene>
    <name evidence="5" type="ORF">AZI98_17035</name>
</gene>
<sequence>MNYDGMYDVIVIGAGSAGSAAAYYLAQNGQSVLMIDQFSVPNSFASHAGETRMLRFGYGQGEKYVDLVKEAYRLWMELQEQTGKTLFYQTGTLVVGERDSSFVNETIQSSIHHNLPIEMFTASMVMNKWQGIQIPEDFTACFDPQAGFLLCEVCIQTYKEEALKLGAKLLENNPVLKLSIQSDMSEVITEKGRFQAANLVITAGAWIPKLLPELDFPIQVIRKPVAWFAPLEDGLYDFGQFPAFVFDTKEGHYYGFPNFRKTGVKIGRHDMGIESDPDSVNRLFGSYCEDERDVRSFLEKYMPQAAGELTDGKICLYSLTPDSDFIIDFHPNFSNVLLAGGFSGHGFKFASIVGSILADLVTLGKTKHDISFFRLNRFEQIATES</sequence>
<evidence type="ECO:0000256" key="2">
    <source>
        <dbReference type="ARBA" id="ARBA00022630"/>
    </source>
</evidence>
<dbReference type="OrthoDB" id="9794226at2"/>
<dbReference type="AlphaFoldDB" id="A0A163YHV5"/>
<dbReference type="EMBL" id="LWBR01000072">
    <property type="protein sequence ID" value="KZN94985.1"/>
    <property type="molecule type" value="Genomic_DNA"/>
</dbReference>
<evidence type="ECO:0000256" key="4">
    <source>
        <dbReference type="ARBA" id="ARBA00023002"/>
    </source>
</evidence>
<dbReference type="RefSeq" id="WP_063389441.1">
    <property type="nucleotide sequence ID" value="NZ_LVHY01000125.1"/>
</dbReference>
<protein>
    <submittedName>
        <fullName evidence="5">Uncharacterized protein</fullName>
    </submittedName>
</protein>